<dbReference type="PROSITE" id="PS50240">
    <property type="entry name" value="TRYPSIN_DOM"/>
    <property type="match status" value="1"/>
</dbReference>
<dbReference type="InterPro" id="IPR001254">
    <property type="entry name" value="Trypsin_dom"/>
</dbReference>
<keyword evidence="5" id="KW-0812">Transmembrane</keyword>
<dbReference type="PRINTS" id="PR00722">
    <property type="entry name" value="CHYMOTRYPSIN"/>
</dbReference>
<dbReference type="PANTHER" id="PTHR24252:SF7">
    <property type="entry name" value="HYALIN"/>
    <property type="match status" value="1"/>
</dbReference>
<gene>
    <name evidence="5" type="primary">LOC101855771</name>
</gene>
<dbReference type="PANTHER" id="PTHR24252">
    <property type="entry name" value="ACROSIN-RELATED"/>
    <property type="match status" value="1"/>
</dbReference>
<dbReference type="InterPro" id="IPR009003">
    <property type="entry name" value="Peptidase_S1_PA"/>
</dbReference>
<accession>A0ABM1W4K9</accession>
<keyword evidence="2" id="KW-0720">Serine protease</keyword>
<reference evidence="5" key="1">
    <citation type="submission" date="2025-08" db="UniProtKB">
        <authorList>
            <consortium name="RefSeq"/>
        </authorList>
    </citation>
    <scope>IDENTIFICATION</scope>
</reference>
<feature type="non-terminal residue" evidence="5">
    <location>
        <position position="1"/>
    </location>
</feature>
<dbReference type="GO" id="GO:0006508">
    <property type="term" value="P:proteolysis"/>
    <property type="evidence" value="ECO:0007669"/>
    <property type="project" value="UniProtKB-KW"/>
</dbReference>
<dbReference type="CDD" id="cd00190">
    <property type="entry name" value="Tryp_SPc"/>
    <property type="match status" value="1"/>
</dbReference>
<keyword evidence="1" id="KW-1015">Disulfide bond</keyword>
<dbReference type="Pfam" id="PF00089">
    <property type="entry name" value="Trypsin"/>
    <property type="match status" value="2"/>
</dbReference>
<dbReference type="SUPFAM" id="SSF50494">
    <property type="entry name" value="Trypsin-like serine proteases"/>
    <property type="match status" value="1"/>
</dbReference>
<evidence type="ECO:0000313" key="5">
    <source>
        <dbReference type="RefSeq" id="XP_035829602.1"/>
    </source>
</evidence>
<name>A0ABM1W4K9_APLCA</name>
<dbReference type="InterPro" id="IPR033116">
    <property type="entry name" value="TRYPSIN_SER"/>
</dbReference>
<dbReference type="GO" id="GO:0008233">
    <property type="term" value="F:peptidase activity"/>
    <property type="evidence" value="ECO:0007669"/>
    <property type="project" value="UniProtKB-KW"/>
</dbReference>
<evidence type="ECO:0000256" key="2">
    <source>
        <dbReference type="RuleBase" id="RU363034"/>
    </source>
</evidence>
<keyword evidence="5" id="KW-0472">Membrane</keyword>
<dbReference type="PROSITE" id="PS00134">
    <property type="entry name" value="TRYPSIN_HIS"/>
    <property type="match status" value="1"/>
</dbReference>
<evidence type="ECO:0000256" key="1">
    <source>
        <dbReference type="ARBA" id="ARBA00023157"/>
    </source>
</evidence>
<sequence>DEFELHKSHVWKVGYSCGDGLSGTFVAFSSGPKRPGGTRKGQKDNGFILPPPYAAHCLCDVFMLAVCRTADRCRKKLSQKPEIVSAKTKPSAAILTGQCGLTFPVSSPVTSHRIVGGQLAQRGEFPWQVSLRSYTAHKQHTCGGILVAPDWILTAAHCFQDNRNPFAWSAIVGEYDRLATDGLERVLKVETLYVHSGFSQNAGNDIAMLKVTPPIRNYYSPGGSYSARYLHKVNLPILSRDTCDFLLDRPLTSGELCAGYRQGGQDACQGDSGGPLVCEVGGVWAAVGVVSWGYGCGHAYLPGVYTDVSAYRDWIDRVISYGASSGKRDAADSGYYVI</sequence>
<evidence type="ECO:0000313" key="4">
    <source>
        <dbReference type="Proteomes" id="UP000694888"/>
    </source>
</evidence>
<evidence type="ECO:0000259" key="3">
    <source>
        <dbReference type="PROSITE" id="PS50240"/>
    </source>
</evidence>
<dbReference type="InterPro" id="IPR043504">
    <property type="entry name" value="Peptidase_S1_PA_chymotrypsin"/>
</dbReference>
<dbReference type="Proteomes" id="UP000694888">
    <property type="component" value="Unplaced"/>
</dbReference>
<dbReference type="InterPro" id="IPR018114">
    <property type="entry name" value="TRYPSIN_HIS"/>
</dbReference>
<feature type="domain" description="Peptidase S1" evidence="3">
    <location>
        <begin position="114"/>
        <end position="320"/>
    </location>
</feature>
<dbReference type="GeneID" id="101855771"/>
<dbReference type="SMART" id="SM00020">
    <property type="entry name" value="Tryp_SPc"/>
    <property type="match status" value="1"/>
</dbReference>
<dbReference type="RefSeq" id="XP_035829602.1">
    <property type="nucleotide sequence ID" value="XM_035973709.1"/>
</dbReference>
<proteinExistence type="predicted"/>
<organism evidence="4 5">
    <name type="scientific">Aplysia californica</name>
    <name type="common">California sea hare</name>
    <dbReference type="NCBI Taxonomy" id="6500"/>
    <lineage>
        <taxon>Eukaryota</taxon>
        <taxon>Metazoa</taxon>
        <taxon>Spiralia</taxon>
        <taxon>Lophotrochozoa</taxon>
        <taxon>Mollusca</taxon>
        <taxon>Gastropoda</taxon>
        <taxon>Heterobranchia</taxon>
        <taxon>Euthyneura</taxon>
        <taxon>Tectipleura</taxon>
        <taxon>Aplysiida</taxon>
        <taxon>Aplysioidea</taxon>
        <taxon>Aplysiidae</taxon>
        <taxon>Aplysia</taxon>
    </lineage>
</organism>
<keyword evidence="2 5" id="KW-0645">Protease</keyword>
<keyword evidence="4" id="KW-1185">Reference proteome</keyword>
<dbReference type="Gene3D" id="2.40.10.10">
    <property type="entry name" value="Trypsin-like serine proteases"/>
    <property type="match status" value="2"/>
</dbReference>
<protein>
    <submittedName>
        <fullName evidence="5">Transmembrane protease serine 9</fullName>
    </submittedName>
</protein>
<dbReference type="InterPro" id="IPR001314">
    <property type="entry name" value="Peptidase_S1A"/>
</dbReference>
<dbReference type="PROSITE" id="PS00135">
    <property type="entry name" value="TRYPSIN_SER"/>
    <property type="match status" value="1"/>
</dbReference>
<keyword evidence="2" id="KW-0378">Hydrolase</keyword>